<dbReference type="AlphaFoldDB" id="A0A5P2G6W3"/>
<proteinExistence type="predicted"/>
<geneLocation type="plasmid" evidence="2">
    <name>pb3-10</name>
</geneLocation>
<protein>
    <submittedName>
        <fullName evidence="1">Uncharacterized protein</fullName>
    </submittedName>
</protein>
<keyword evidence="2" id="KW-1185">Reference proteome</keyword>
<accession>A0A5P2G6W3</accession>
<dbReference type="RefSeq" id="WP_131332060.1">
    <property type="nucleotide sequence ID" value="NZ_CP044017.1"/>
</dbReference>
<dbReference type="KEGG" id="arac:E0W69_020350"/>
<evidence type="ECO:0000313" key="1">
    <source>
        <dbReference type="EMBL" id="QES91067.1"/>
    </source>
</evidence>
<gene>
    <name evidence="1" type="ORF">E0W69_020350</name>
</gene>
<organism evidence="1 2">
    <name type="scientific">Rhizosphaericola mali</name>
    <dbReference type="NCBI Taxonomy" id="2545455"/>
    <lineage>
        <taxon>Bacteria</taxon>
        <taxon>Pseudomonadati</taxon>
        <taxon>Bacteroidota</taxon>
        <taxon>Chitinophagia</taxon>
        <taxon>Chitinophagales</taxon>
        <taxon>Chitinophagaceae</taxon>
        <taxon>Rhizosphaericola</taxon>
    </lineage>
</organism>
<reference evidence="1 2" key="1">
    <citation type="submission" date="2019-09" db="EMBL/GenBank/DDBJ databases">
        <title>Complete genome sequence of Arachidicoccus sp. B3-10 isolated from apple orchard soil.</title>
        <authorList>
            <person name="Kim H.S."/>
            <person name="Han K.-I."/>
            <person name="Suh M.K."/>
            <person name="Lee K.C."/>
            <person name="Eom M.K."/>
            <person name="Kim J.-S."/>
            <person name="Kang S.W."/>
            <person name="Sin Y."/>
            <person name="Lee J.-S."/>
        </authorList>
    </citation>
    <scope>NUCLEOTIDE SEQUENCE [LARGE SCALE GENOMIC DNA]</scope>
    <source>
        <strain evidence="1 2">B3-10</strain>
        <plasmid evidence="2">pb3-10</plasmid>
    </source>
</reference>
<dbReference type="Proteomes" id="UP000292424">
    <property type="component" value="Plasmid pB3-10"/>
</dbReference>
<sequence>MNKLQEMKSGVLEGGFISIKGGLNKNTLSTNSAAGPSGCTDYIDCTRSTNTSISPCANTTICFM</sequence>
<keyword evidence="1" id="KW-0614">Plasmid</keyword>
<dbReference type="EMBL" id="CP044017">
    <property type="protein sequence ID" value="QES91067.1"/>
    <property type="molecule type" value="Genomic_DNA"/>
</dbReference>
<evidence type="ECO:0000313" key="2">
    <source>
        <dbReference type="Proteomes" id="UP000292424"/>
    </source>
</evidence>
<name>A0A5P2G6W3_9BACT</name>